<dbReference type="Proteomes" id="UP000253868">
    <property type="component" value="Chromosome"/>
</dbReference>
<feature type="region of interest" description="Disordered" evidence="1">
    <location>
        <begin position="70"/>
        <end position="101"/>
    </location>
</feature>
<dbReference type="KEGG" id="spad:DVK44_24665"/>
<dbReference type="AlphaFoldDB" id="A0A345HUF5"/>
<evidence type="ECO:0000313" key="4">
    <source>
        <dbReference type="EMBL" id="AXG80329.1"/>
    </source>
</evidence>
<feature type="transmembrane region" description="Helical" evidence="2">
    <location>
        <begin position="47"/>
        <end position="66"/>
    </location>
</feature>
<feature type="compositionally biased region" description="Basic and acidic residues" evidence="1">
    <location>
        <begin position="225"/>
        <end position="237"/>
    </location>
</feature>
<evidence type="ECO:0000256" key="2">
    <source>
        <dbReference type="SAM" id="Phobius"/>
    </source>
</evidence>
<keyword evidence="2" id="KW-1133">Transmembrane helix</keyword>
<feature type="domain" description="PepSY" evidence="3">
    <location>
        <begin position="103"/>
        <end position="157"/>
    </location>
</feature>
<evidence type="ECO:0000313" key="5">
    <source>
        <dbReference type="Proteomes" id="UP000253868"/>
    </source>
</evidence>
<gene>
    <name evidence="4" type="ORF">DVK44_24665</name>
</gene>
<name>A0A345HUF5_9ACTN</name>
<dbReference type="Pfam" id="PF03413">
    <property type="entry name" value="PepSY"/>
    <property type="match status" value="2"/>
</dbReference>
<dbReference type="InterPro" id="IPR025711">
    <property type="entry name" value="PepSY"/>
</dbReference>
<evidence type="ECO:0000256" key="1">
    <source>
        <dbReference type="SAM" id="MobiDB-lite"/>
    </source>
</evidence>
<proteinExistence type="predicted"/>
<keyword evidence="2" id="KW-0812">Transmembrane</keyword>
<feature type="compositionally biased region" description="Acidic residues" evidence="1">
    <location>
        <begin position="166"/>
        <end position="177"/>
    </location>
</feature>
<sequence length="254" mass="26547">MAPPCQTEAEDPFRVVQAAFSFRRTQWEPDRHGSAPATRETLMKLKLAFSALTATALIGGGAYAALAAPNSPEAAPVTATGTSTAVSAATPTAAPTPGDRTELTASEAVAAALKAYPGAAVAAVERDDDRAGRWEIDLLSTDEVRHELTVDTATGAVRVDRADGDDGRDDDRDDDAEDRAALRAASVDVRQAVAAALASVPGAVESAEIDDDGGPGARWEVEVRGEDGRAHELHVDARTAAVTPDRDDDDRYDD</sequence>
<feature type="region of interest" description="Disordered" evidence="1">
    <location>
        <begin position="225"/>
        <end position="254"/>
    </location>
</feature>
<protein>
    <submittedName>
        <fullName evidence="4">Peptidase M4</fullName>
    </submittedName>
</protein>
<reference evidence="5" key="1">
    <citation type="submission" date="2018-07" db="EMBL/GenBank/DDBJ databases">
        <authorList>
            <person name="Zhao J."/>
        </authorList>
    </citation>
    <scope>NUCLEOTIDE SEQUENCE [LARGE SCALE GENOMIC DNA]</scope>
    <source>
        <strain evidence="5">GSSD-12</strain>
    </source>
</reference>
<evidence type="ECO:0000259" key="3">
    <source>
        <dbReference type="Pfam" id="PF03413"/>
    </source>
</evidence>
<feature type="domain" description="PepSY" evidence="3">
    <location>
        <begin position="191"/>
        <end position="242"/>
    </location>
</feature>
<feature type="compositionally biased region" description="Low complexity" evidence="1">
    <location>
        <begin position="70"/>
        <end position="98"/>
    </location>
</feature>
<keyword evidence="2" id="KW-0472">Membrane</keyword>
<keyword evidence="5" id="KW-1185">Reference proteome</keyword>
<dbReference type="OrthoDB" id="4336385at2"/>
<feature type="region of interest" description="Disordered" evidence="1">
    <location>
        <begin position="157"/>
        <end position="177"/>
    </location>
</feature>
<organism evidence="4 5">
    <name type="scientific">Streptomyces paludis</name>
    <dbReference type="NCBI Taxonomy" id="2282738"/>
    <lineage>
        <taxon>Bacteria</taxon>
        <taxon>Bacillati</taxon>
        <taxon>Actinomycetota</taxon>
        <taxon>Actinomycetes</taxon>
        <taxon>Kitasatosporales</taxon>
        <taxon>Streptomycetaceae</taxon>
        <taxon>Streptomyces</taxon>
    </lineage>
</organism>
<dbReference type="EMBL" id="CP031194">
    <property type="protein sequence ID" value="AXG80329.1"/>
    <property type="molecule type" value="Genomic_DNA"/>
</dbReference>
<dbReference type="Gene3D" id="3.10.450.40">
    <property type="match status" value="2"/>
</dbReference>
<accession>A0A345HUF5</accession>